<dbReference type="GO" id="GO:0071555">
    <property type="term" value="P:cell wall organization"/>
    <property type="evidence" value="ECO:0007669"/>
    <property type="project" value="UniProtKB-KW"/>
</dbReference>
<gene>
    <name evidence="7 8" type="primary">murI</name>
    <name evidence="8" type="ORF">NYR02_10610</name>
</gene>
<evidence type="ECO:0000256" key="3">
    <source>
        <dbReference type="ARBA" id="ARBA00022960"/>
    </source>
</evidence>
<dbReference type="NCBIfam" id="TIGR00067">
    <property type="entry name" value="glut_race"/>
    <property type="match status" value="1"/>
</dbReference>
<evidence type="ECO:0000256" key="1">
    <source>
        <dbReference type="ARBA" id="ARBA00001602"/>
    </source>
</evidence>
<dbReference type="Pfam" id="PF01177">
    <property type="entry name" value="Asp_Glu_race"/>
    <property type="match status" value="1"/>
</dbReference>
<dbReference type="InterPro" id="IPR004391">
    <property type="entry name" value="Glu_race"/>
</dbReference>
<dbReference type="RefSeq" id="WP_260976345.1">
    <property type="nucleotide sequence ID" value="NZ_JAOANI010000019.1"/>
</dbReference>
<keyword evidence="3 7" id="KW-0133">Cell shape</keyword>
<evidence type="ECO:0000256" key="2">
    <source>
        <dbReference type="ARBA" id="ARBA00013090"/>
    </source>
</evidence>
<dbReference type="InterPro" id="IPR001920">
    <property type="entry name" value="Asp/Glu_race"/>
</dbReference>
<keyword evidence="6 7" id="KW-0961">Cell wall biogenesis/degradation</keyword>
<dbReference type="Gene3D" id="3.40.50.1860">
    <property type="match status" value="2"/>
</dbReference>
<reference evidence="8" key="2">
    <citation type="submission" date="2022-08" db="EMBL/GenBank/DDBJ databases">
        <authorList>
            <person name="Dong C."/>
        </authorList>
    </citation>
    <scope>NUCLEOTIDE SEQUENCE</scope>
    <source>
        <strain evidence="8">59MF3M-4</strain>
    </source>
</reference>
<keyword evidence="4 7" id="KW-0573">Peptidoglycan synthesis</keyword>
<evidence type="ECO:0000256" key="6">
    <source>
        <dbReference type="ARBA" id="ARBA00023316"/>
    </source>
</evidence>
<evidence type="ECO:0000313" key="9">
    <source>
        <dbReference type="Proteomes" id="UP001147830"/>
    </source>
</evidence>
<dbReference type="Proteomes" id="UP001147830">
    <property type="component" value="Unassembled WGS sequence"/>
</dbReference>
<comment type="catalytic activity">
    <reaction evidence="1 7">
        <text>L-glutamate = D-glutamate</text>
        <dbReference type="Rhea" id="RHEA:12813"/>
        <dbReference type="ChEBI" id="CHEBI:29985"/>
        <dbReference type="ChEBI" id="CHEBI:29986"/>
        <dbReference type="EC" id="5.1.1.3"/>
    </reaction>
</comment>
<evidence type="ECO:0000313" key="8">
    <source>
        <dbReference type="EMBL" id="MCT7359475.1"/>
    </source>
</evidence>
<comment type="similarity">
    <text evidence="7">Belongs to the aspartate/glutamate racemases family.</text>
</comment>
<dbReference type="PANTHER" id="PTHR21198:SF2">
    <property type="entry name" value="GLUTAMATE RACEMASE"/>
    <property type="match status" value="1"/>
</dbReference>
<dbReference type="InterPro" id="IPR018187">
    <property type="entry name" value="Asp/Glu_racemase_AS_1"/>
</dbReference>
<dbReference type="PROSITE" id="PS00924">
    <property type="entry name" value="ASP_GLU_RACEMASE_2"/>
    <property type="match status" value="1"/>
</dbReference>
<dbReference type="InterPro" id="IPR033134">
    <property type="entry name" value="Asp/Glu_racemase_AS_2"/>
</dbReference>
<feature type="binding site" evidence="7">
    <location>
        <begin position="195"/>
        <end position="196"/>
    </location>
    <ligand>
        <name>substrate</name>
    </ligand>
</feature>
<name>A0A9X2WFQ5_9GAMM</name>
<dbReference type="EMBL" id="JAOANI010000019">
    <property type="protein sequence ID" value="MCT7359475.1"/>
    <property type="molecule type" value="Genomic_DNA"/>
</dbReference>
<keyword evidence="9" id="KW-1185">Reference proteome</keyword>
<dbReference type="SUPFAM" id="SSF53681">
    <property type="entry name" value="Aspartate/glutamate racemase"/>
    <property type="match status" value="2"/>
</dbReference>
<evidence type="ECO:0000256" key="5">
    <source>
        <dbReference type="ARBA" id="ARBA00023235"/>
    </source>
</evidence>
<feature type="active site" description="Proton donor/acceptor" evidence="7">
    <location>
        <position position="194"/>
    </location>
</feature>
<dbReference type="InterPro" id="IPR015942">
    <property type="entry name" value="Asp/Glu/hydantoin_racemase"/>
</dbReference>
<sequence>MNPSVLIFDSGVGGLSILSEVRQLLPHLSLYYLMDNEAFPYGLKSDDELIPRVLQVCTRAVQQLQPDLLIIACNTASTLTLPQLREQLDIPVVGVVPAIKVAATLATNQAAQSNSTTGCHIGLLATPATINRTYTDNLIRDFAGHCSVRRFGSKELVQWAEDWISKQRPAESLFDHLDDWLQHPEPLSHVVLGCTHFPLLKSQLQQLWPAIEWVDSGNAIARRVADLLPQVAAPAREGTATAVADGDLQCFWTDNHKQPAGAIRYLSALGSLSRCAVLPEK</sequence>
<feature type="active site" description="Proton donor/acceptor" evidence="7">
    <location>
        <position position="73"/>
    </location>
</feature>
<feature type="binding site" evidence="7">
    <location>
        <begin position="41"/>
        <end position="42"/>
    </location>
    <ligand>
        <name>substrate</name>
    </ligand>
</feature>
<proteinExistence type="inferred from homology"/>
<dbReference type="AlphaFoldDB" id="A0A9X2WFQ5"/>
<feature type="binding site" evidence="7">
    <location>
        <begin position="74"/>
        <end position="75"/>
    </location>
    <ligand>
        <name>substrate</name>
    </ligand>
</feature>
<comment type="caution">
    <text evidence="8">The sequence shown here is derived from an EMBL/GenBank/DDBJ whole genome shotgun (WGS) entry which is preliminary data.</text>
</comment>
<accession>A0A9X2WFQ5</accession>
<dbReference type="PANTHER" id="PTHR21198">
    <property type="entry name" value="GLUTAMATE RACEMASE"/>
    <property type="match status" value="1"/>
</dbReference>
<dbReference type="EC" id="5.1.1.3" evidence="2 7"/>
<comment type="pathway">
    <text evidence="7">Cell wall biogenesis; peptidoglycan biosynthesis.</text>
</comment>
<dbReference type="HAMAP" id="MF_00258">
    <property type="entry name" value="Glu_racemase"/>
    <property type="match status" value="1"/>
</dbReference>
<dbReference type="GO" id="GO:0009252">
    <property type="term" value="P:peptidoglycan biosynthetic process"/>
    <property type="evidence" value="ECO:0007669"/>
    <property type="project" value="UniProtKB-UniRule"/>
</dbReference>
<dbReference type="GO" id="GO:0008360">
    <property type="term" value="P:regulation of cell shape"/>
    <property type="evidence" value="ECO:0007669"/>
    <property type="project" value="UniProtKB-KW"/>
</dbReference>
<reference evidence="8" key="1">
    <citation type="journal article" date="2022" name="Front. Microbiol.">
        <title>Genome-based taxonomic rearrangement of Oceanobacter-related bacteria including the description of Thalassolituus hydrocarbonoclasticus sp. nov. and Thalassolituus pacificus sp. nov. and emended description of the genus Thalassolituus.</title>
        <authorList>
            <person name="Dong C."/>
            <person name="Wei L."/>
            <person name="Wang J."/>
            <person name="Lai Q."/>
            <person name="Huang Z."/>
            <person name="Shao Z."/>
        </authorList>
    </citation>
    <scope>NUCLEOTIDE SEQUENCE</scope>
    <source>
        <strain evidence="8">59MF3M-4</strain>
    </source>
</reference>
<comment type="function">
    <text evidence="7">Provides the (R)-glutamate required for cell wall biosynthesis.</text>
</comment>
<evidence type="ECO:0000256" key="7">
    <source>
        <dbReference type="HAMAP-Rule" id="MF_00258"/>
    </source>
</evidence>
<organism evidence="8 9">
    <name type="scientific">Thalassolituus pacificus</name>
    <dbReference type="NCBI Taxonomy" id="2975440"/>
    <lineage>
        <taxon>Bacteria</taxon>
        <taxon>Pseudomonadati</taxon>
        <taxon>Pseudomonadota</taxon>
        <taxon>Gammaproteobacteria</taxon>
        <taxon>Oceanospirillales</taxon>
        <taxon>Oceanospirillaceae</taxon>
        <taxon>Thalassolituus</taxon>
    </lineage>
</organism>
<keyword evidence="5 7" id="KW-0413">Isomerase</keyword>
<dbReference type="PROSITE" id="PS00923">
    <property type="entry name" value="ASP_GLU_RACEMASE_1"/>
    <property type="match status" value="1"/>
</dbReference>
<dbReference type="GO" id="GO:0008881">
    <property type="term" value="F:glutamate racemase activity"/>
    <property type="evidence" value="ECO:0007669"/>
    <property type="project" value="UniProtKB-UniRule"/>
</dbReference>
<feature type="binding site" evidence="7">
    <location>
        <begin position="9"/>
        <end position="10"/>
    </location>
    <ligand>
        <name>substrate</name>
    </ligand>
</feature>
<protein>
    <recommendedName>
        <fullName evidence="2 7">Glutamate racemase</fullName>
        <ecNumber evidence="2 7">5.1.1.3</ecNumber>
    </recommendedName>
</protein>
<evidence type="ECO:0000256" key="4">
    <source>
        <dbReference type="ARBA" id="ARBA00022984"/>
    </source>
</evidence>